<name>A0A5B8LW59_9HYPH</name>
<keyword evidence="4 5" id="KW-0460">Magnesium</keyword>
<comment type="similarity">
    <text evidence="1">Belongs to the inositol monophosphatase superfamily.</text>
</comment>
<accession>A0A5B8LW59</accession>
<dbReference type="GO" id="GO:0006020">
    <property type="term" value="P:inositol metabolic process"/>
    <property type="evidence" value="ECO:0007669"/>
    <property type="project" value="TreeGrafter"/>
</dbReference>
<gene>
    <name evidence="6" type="ORF">FPZ08_18800</name>
</gene>
<dbReference type="Gene3D" id="3.30.540.10">
    <property type="entry name" value="Fructose-1,6-Bisphosphatase, subunit A, domain 1"/>
    <property type="match status" value="1"/>
</dbReference>
<sequence>MTPQELRAFALQLAEEAMVTIAGAHASPDQSATKVDAGDWVTPFDKAVETQTRDRIHAQYPGHRVVGEEFGADADAGGDAEITWYLDPIDGTMNFVHGVPWVAFSLAAVDSQGVVAGVVADVYRREIYSASRGGGAYIDARRVNCAAHARIGGGVFLTEWSRQAAWSGMDEYLHAISAEAGATRIMGSCALALALVGVGRATGTVLPGFYNPWDVYAGALIAREGGAVIAGRSGPAGDVPLDGVMAATPGVADKLLKLWSADQ</sequence>
<evidence type="ECO:0000256" key="2">
    <source>
        <dbReference type="ARBA" id="ARBA00022723"/>
    </source>
</evidence>
<dbReference type="InterPro" id="IPR020583">
    <property type="entry name" value="Inositol_monoP_metal-BS"/>
</dbReference>
<dbReference type="PROSITE" id="PS00629">
    <property type="entry name" value="IMP_1"/>
    <property type="match status" value="1"/>
</dbReference>
<dbReference type="EMBL" id="CP042304">
    <property type="protein sequence ID" value="QDZ12617.1"/>
    <property type="molecule type" value="Genomic_DNA"/>
</dbReference>
<keyword evidence="7" id="KW-1185">Reference proteome</keyword>
<comment type="cofactor">
    <cofactor evidence="5">
        <name>Mg(2+)</name>
        <dbReference type="ChEBI" id="CHEBI:18420"/>
    </cofactor>
</comment>
<keyword evidence="2 5" id="KW-0479">Metal-binding</keyword>
<dbReference type="InterPro" id="IPR000760">
    <property type="entry name" value="Inositol_monophosphatase-like"/>
</dbReference>
<dbReference type="AlphaFoldDB" id="A0A5B8LW59"/>
<feature type="binding site" evidence="5">
    <location>
        <position position="87"/>
    </location>
    <ligand>
        <name>Mg(2+)</name>
        <dbReference type="ChEBI" id="CHEBI:18420"/>
        <label>1</label>
        <note>catalytic</note>
    </ligand>
</feature>
<dbReference type="OrthoDB" id="9785695at2"/>
<keyword evidence="3" id="KW-0378">Hydrolase</keyword>
<protein>
    <submittedName>
        <fullName evidence="6">Inositol monophosphatase</fullName>
    </submittedName>
</protein>
<dbReference type="Pfam" id="PF00459">
    <property type="entry name" value="Inositol_P"/>
    <property type="match status" value="1"/>
</dbReference>
<reference evidence="6 7" key="1">
    <citation type="submission" date="2019-07" db="EMBL/GenBank/DDBJ databases">
        <title>Full genome sequence of Devosia sp. Gsoil 520.</title>
        <authorList>
            <person name="Im W.-T."/>
        </authorList>
    </citation>
    <scope>NUCLEOTIDE SEQUENCE [LARGE SCALE GENOMIC DNA]</scope>
    <source>
        <strain evidence="6 7">Gsoil 520</strain>
    </source>
</reference>
<dbReference type="Proteomes" id="UP000315364">
    <property type="component" value="Chromosome"/>
</dbReference>
<dbReference type="KEGG" id="dea:FPZ08_18800"/>
<dbReference type="SUPFAM" id="SSF56655">
    <property type="entry name" value="Carbohydrate phosphatase"/>
    <property type="match status" value="1"/>
</dbReference>
<feature type="binding site" evidence="5">
    <location>
        <position position="68"/>
    </location>
    <ligand>
        <name>Mg(2+)</name>
        <dbReference type="ChEBI" id="CHEBI:18420"/>
        <label>1</label>
        <note>catalytic</note>
    </ligand>
</feature>
<dbReference type="GO" id="GO:0007165">
    <property type="term" value="P:signal transduction"/>
    <property type="evidence" value="ECO:0007669"/>
    <property type="project" value="TreeGrafter"/>
</dbReference>
<feature type="binding site" evidence="5">
    <location>
        <position position="214"/>
    </location>
    <ligand>
        <name>Mg(2+)</name>
        <dbReference type="ChEBI" id="CHEBI:18420"/>
        <label>1</label>
        <note>catalytic</note>
    </ligand>
</feature>
<dbReference type="GO" id="GO:0046872">
    <property type="term" value="F:metal ion binding"/>
    <property type="evidence" value="ECO:0007669"/>
    <property type="project" value="UniProtKB-KW"/>
</dbReference>
<evidence type="ECO:0000256" key="5">
    <source>
        <dbReference type="PIRSR" id="PIRSR600760-2"/>
    </source>
</evidence>
<dbReference type="GO" id="GO:0008934">
    <property type="term" value="F:inositol monophosphate 1-phosphatase activity"/>
    <property type="evidence" value="ECO:0007669"/>
    <property type="project" value="TreeGrafter"/>
</dbReference>
<dbReference type="Gene3D" id="3.40.190.80">
    <property type="match status" value="1"/>
</dbReference>
<proteinExistence type="inferred from homology"/>
<evidence type="ECO:0000313" key="7">
    <source>
        <dbReference type="Proteomes" id="UP000315364"/>
    </source>
</evidence>
<evidence type="ECO:0000313" key="6">
    <source>
        <dbReference type="EMBL" id="QDZ12617.1"/>
    </source>
</evidence>
<feature type="binding site" evidence="5">
    <location>
        <position position="90"/>
    </location>
    <ligand>
        <name>Mg(2+)</name>
        <dbReference type="ChEBI" id="CHEBI:18420"/>
        <label>2</label>
    </ligand>
</feature>
<dbReference type="PANTHER" id="PTHR20854">
    <property type="entry name" value="INOSITOL MONOPHOSPHATASE"/>
    <property type="match status" value="1"/>
</dbReference>
<dbReference type="PRINTS" id="PR00377">
    <property type="entry name" value="IMPHPHTASES"/>
</dbReference>
<evidence type="ECO:0000256" key="4">
    <source>
        <dbReference type="ARBA" id="ARBA00022842"/>
    </source>
</evidence>
<dbReference type="PANTHER" id="PTHR20854:SF4">
    <property type="entry name" value="INOSITOL-1-MONOPHOSPHATASE-RELATED"/>
    <property type="match status" value="1"/>
</dbReference>
<organism evidence="6 7">
    <name type="scientific">Devosia ginsengisoli</name>
    <dbReference type="NCBI Taxonomy" id="400770"/>
    <lineage>
        <taxon>Bacteria</taxon>
        <taxon>Pseudomonadati</taxon>
        <taxon>Pseudomonadota</taxon>
        <taxon>Alphaproteobacteria</taxon>
        <taxon>Hyphomicrobiales</taxon>
        <taxon>Devosiaceae</taxon>
        <taxon>Devosia</taxon>
    </lineage>
</organism>
<evidence type="ECO:0000256" key="1">
    <source>
        <dbReference type="ARBA" id="ARBA00009759"/>
    </source>
</evidence>
<dbReference type="RefSeq" id="WP_146291801.1">
    <property type="nucleotide sequence ID" value="NZ_CP042304.1"/>
</dbReference>
<feature type="binding site" evidence="5">
    <location>
        <position position="89"/>
    </location>
    <ligand>
        <name>Mg(2+)</name>
        <dbReference type="ChEBI" id="CHEBI:18420"/>
        <label>1</label>
        <note>catalytic</note>
    </ligand>
</feature>
<evidence type="ECO:0000256" key="3">
    <source>
        <dbReference type="ARBA" id="ARBA00022801"/>
    </source>
</evidence>